<dbReference type="HOGENOM" id="CLU_065363_0_0_7"/>
<reference evidence="1 2" key="1">
    <citation type="submission" date="2006-10" db="EMBL/GenBank/DDBJ databases">
        <title>Complete sequence of Syntrophobacter fumaroxidans MPOB.</title>
        <authorList>
            <consortium name="US DOE Joint Genome Institute"/>
            <person name="Copeland A."/>
            <person name="Lucas S."/>
            <person name="Lapidus A."/>
            <person name="Barry K."/>
            <person name="Detter J.C."/>
            <person name="Glavina del Rio T."/>
            <person name="Hammon N."/>
            <person name="Israni S."/>
            <person name="Pitluck S."/>
            <person name="Goltsman E.G."/>
            <person name="Martinez M."/>
            <person name="Schmutz J."/>
            <person name="Larimer F."/>
            <person name="Land M."/>
            <person name="Hauser L."/>
            <person name="Kyrpides N."/>
            <person name="Kim E."/>
            <person name="Boone D.R."/>
            <person name="Brockman F."/>
            <person name="Culley D."/>
            <person name="Ferry J."/>
            <person name="Gunsalus R."/>
            <person name="McInerney M.J."/>
            <person name="Morrison M."/>
            <person name="Plugge C."/>
            <person name="Rohlin L."/>
            <person name="Scholten J."/>
            <person name="Sieber J."/>
            <person name="Stams A.J.M."/>
            <person name="Worm P."/>
            <person name="Henstra A.M."/>
            <person name="Richardson P."/>
        </authorList>
    </citation>
    <scope>NUCLEOTIDE SEQUENCE [LARGE SCALE GENOMIC DNA]</scope>
    <source>
        <strain evidence="2">DSM 10017 / MPOB</strain>
    </source>
</reference>
<dbReference type="STRING" id="335543.Sfum_0517"/>
<proteinExistence type="predicted"/>
<gene>
    <name evidence="1" type="ordered locus">Sfum_0517</name>
</gene>
<dbReference type="OrthoDB" id="9800454at2"/>
<name>A0LFL5_SYNFM</name>
<protein>
    <submittedName>
        <fullName evidence="1">Methyltransferase type 12</fullName>
    </submittedName>
</protein>
<dbReference type="CDD" id="cd02440">
    <property type="entry name" value="AdoMet_MTases"/>
    <property type="match status" value="1"/>
</dbReference>
<dbReference type="GO" id="GO:0008168">
    <property type="term" value="F:methyltransferase activity"/>
    <property type="evidence" value="ECO:0007669"/>
    <property type="project" value="UniProtKB-KW"/>
</dbReference>
<organism evidence="1 2">
    <name type="scientific">Syntrophobacter fumaroxidans (strain DSM 10017 / MPOB)</name>
    <dbReference type="NCBI Taxonomy" id="335543"/>
    <lineage>
        <taxon>Bacteria</taxon>
        <taxon>Pseudomonadati</taxon>
        <taxon>Thermodesulfobacteriota</taxon>
        <taxon>Syntrophobacteria</taxon>
        <taxon>Syntrophobacterales</taxon>
        <taxon>Syntrophobacteraceae</taxon>
        <taxon>Syntrophobacter</taxon>
    </lineage>
</organism>
<dbReference type="PANTHER" id="PTHR43861">
    <property type="entry name" value="TRANS-ACONITATE 2-METHYLTRANSFERASE-RELATED"/>
    <property type="match status" value="1"/>
</dbReference>
<dbReference type="PANTHER" id="PTHR43861:SF1">
    <property type="entry name" value="TRANS-ACONITATE 2-METHYLTRANSFERASE"/>
    <property type="match status" value="1"/>
</dbReference>
<dbReference type="AlphaFoldDB" id="A0LFL5"/>
<dbReference type="Proteomes" id="UP000001784">
    <property type="component" value="Chromosome"/>
</dbReference>
<dbReference type="Pfam" id="PF13489">
    <property type="entry name" value="Methyltransf_23"/>
    <property type="match status" value="1"/>
</dbReference>
<keyword evidence="2" id="KW-1185">Reference proteome</keyword>
<dbReference type="InterPro" id="IPR029063">
    <property type="entry name" value="SAM-dependent_MTases_sf"/>
</dbReference>
<dbReference type="GO" id="GO:0032259">
    <property type="term" value="P:methylation"/>
    <property type="evidence" value="ECO:0007669"/>
    <property type="project" value="UniProtKB-KW"/>
</dbReference>
<evidence type="ECO:0000313" key="2">
    <source>
        <dbReference type="Proteomes" id="UP000001784"/>
    </source>
</evidence>
<dbReference type="RefSeq" id="WP_011697390.1">
    <property type="nucleotide sequence ID" value="NC_008554.1"/>
</dbReference>
<evidence type="ECO:0000313" key="1">
    <source>
        <dbReference type="EMBL" id="ABK16217.1"/>
    </source>
</evidence>
<keyword evidence="1" id="KW-0489">Methyltransferase</keyword>
<accession>A0LFL5</accession>
<dbReference type="InParanoid" id="A0LFL5"/>
<dbReference type="KEGG" id="sfu:Sfum_0517"/>
<dbReference type="SUPFAM" id="SSF53335">
    <property type="entry name" value="S-adenosyl-L-methionine-dependent methyltransferases"/>
    <property type="match status" value="1"/>
</dbReference>
<dbReference type="EMBL" id="CP000478">
    <property type="protein sequence ID" value="ABK16217.1"/>
    <property type="molecule type" value="Genomic_DNA"/>
</dbReference>
<keyword evidence="1" id="KW-0808">Transferase</keyword>
<sequence length="338" mass="37521">MNPRYLIAFLRILKVPGLFPLMKDWQALVRMHFLHAAYESGLLKALAVPCEKQVLIDKLQVKRPELFDALLDVGLATKELGMKNRLFSIKGKRSKAVVGARGDMLAAMVQANITYYSDAYRHAARRLRGDDLGDDLHRMGDLVARFSKLAEPIMKDFIVGLVSGRNPMRILDVGCGSGVFLHAAHSANRNATGAGLDIDEAAVRQATNNIAQWGLEDRFRIFHGDTRHPPGGLEGPFDLITLFNILYYFNEEDRIELVHNLRAMLAPQGVLAIATTCHSMGMDVAAAHLNMVNCSLKGLTRLPRLEDILSLLHRCGFRRIDTHRFIPGGTLYGIVAGN</sequence>
<dbReference type="Gene3D" id="3.40.50.150">
    <property type="entry name" value="Vaccinia Virus protein VP39"/>
    <property type="match status" value="1"/>
</dbReference>
<dbReference type="eggNOG" id="COG2890">
    <property type="taxonomic scope" value="Bacteria"/>
</dbReference>